<gene>
    <name evidence="5" type="ORF">F950_02219</name>
</gene>
<dbReference type="Proteomes" id="UP000018433">
    <property type="component" value="Unassembled WGS sequence"/>
</dbReference>
<protein>
    <recommendedName>
        <fullName evidence="4">Phospholipid/glycerol acyltransferase domain-containing protein</fullName>
    </recommendedName>
</protein>
<evidence type="ECO:0000256" key="1">
    <source>
        <dbReference type="ARBA" id="ARBA00005189"/>
    </source>
</evidence>
<dbReference type="EMBL" id="APPV01000011">
    <property type="protein sequence ID" value="ENV59666.1"/>
    <property type="molecule type" value="Genomic_DNA"/>
</dbReference>
<evidence type="ECO:0000313" key="6">
    <source>
        <dbReference type="Proteomes" id="UP000018433"/>
    </source>
</evidence>
<feature type="domain" description="Phospholipid/glycerol acyltransferase" evidence="4">
    <location>
        <begin position="38"/>
        <end position="151"/>
    </location>
</feature>
<reference evidence="5 6" key="1">
    <citation type="submission" date="2013-02" db="EMBL/GenBank/DDBJ databases">
        <title>The Genome Sequence of Acinetobacter soli NIPH 2899.</title>
        <authorList>
            <consortium name="The Broad Institute Genome Sequencing Platform"/>
            <consortium name="The Broad Institute Genome Sequencing Center for Infectious Disease"/>
            <person name="Cerqueira G."/>
            <person name="Feldgarden M."/>
            <person name="Courvalin P."/>
            <person name="Perichon B."/>
            <person name="Grillot-Courvalin C."/>
            <person name="Clermont D."/>
            <person name="Rocha E."/>
            <person name="Yoon E.-J."/>
            <person name="Nemec A."/>
            <person name="Walker B."/>
            <person name="Young S.K."/>
            <person name="Zeng Q."/>
            <person name="Gargeya S."/>
            <person name="Fitzgerald M."/>
            <person name="Haas B."/>
            <person name="Abouelleil A."/>
            <person name="Alvarado L."/>
            <person name="Arachchi H.M."/>
            <person name="Berlin A.M."/>
            <person name="Chapman S.B."/>
            <person name="Dewar J."/>
            <person name="Goldberg J."/>
            <person name="Griggs A."/>
            <person name="Gujja S."/>
            <person name="Hansen M."/>
            <person name="Howarth C."/>
            <person name="Imamovic A."/>
            <person name="Larimer J."/>
            <person name="McCowan C."/>
            <person name="Murphy C."/>
            <person name="Neiman D."/>
            <person name="Pearson M."/>
            <person name="Priest M."/>
            <person name="Roberts A."/>
            <person name="Saif S."/>
            <person name="Shea T."/>
            <person name="Sisk P."/>
            <person name="Sykes S."/>
            <person name="Wortman J."/>
            <person name="Nusbaum C."/>
            <person name="Birren B."/>
        </authorList>
    </citation>
    <scope>NUCLEOTIDE SEQUENCE [LARGE SCALE GENOMIC DNA]</scope>
    <source>
        <strain evidence="5 6">NIPH 2899</strain>
    </source>
</reference>
<proteinExistence type="predicted"/>
<dbReference type="SMART" id="SM00563">
    <property type="entry name" value="PlsC"/>
    <property type="match status" value="1"/>
</dbReference>
<keyword evidence="3" id="KW-0012">Acyltransferase</keyword>
<comment type="caution">
    <text evidence="5">The sequence shown here is derived from an EMBL/GenBank/DDBJ whole genome shotgun (WGS) entry which is preliminary data.</text>
</comment>
<dbReference type="SUPFAM" id="SSF69593">
    <property type="entry name" value="Glycerol-3-phosphate (1)-acyltransferase"/>
    <property type="match status" value="1"/>
</dbReference>
<evidence type="ECO:0000256" key="3">
    <source>
        <dbReference type="ARBA" id="ARBA00023315"/>
    </source>
</evidence>
<sequence>MRTDLGVSFMKKQIAKMIFKLSGWSYHIEPEILENKQVIIGFEHTSNLDAVLSVALFEILEIKIHTLIKKELFQGPLKPLLEKLGGIAVDRHSKSDIVSQMVKLFEQNDRFNLVIAPQATRAKDGSTRKPIRTGFWHIARAANVPIVLMYANPVTKEGGILGKIYPENLEADLKLIQALYKEKVGLDICIPEQSN</sequence>
<evidence type="ECO:0000259" key="4">
    <source>
        <dbReference type="SMART" id="SM00563"/>
    </source>
</evidence>
<comment type="pathway">
    <text evidence="1">Lipid metabolism.</text>
</comment>
<evidence type="ECO:0000313" key="5">
    <source>
        <dbReference type="EMBL" id="ENV59666.1"/>
    </source>
</evidence>
<organism evidence="5 6">
    <name type="scientific">Acinetobacter soli NIPH 2899</name>
    <dbReference type="NCBI Taxonomy" id="1217677"/>
    <lineage>
        <taxon>Bacteria</taxon>
        <taxon>Pseudomonadati</taxon>
        <taxon>Pseudomonadota</taxon>
        <taxon>Gammaproteobacteria</taxon>
        <taxon>Moraxellales</taxon>
        <taxon>Moraxellaceae</taxon>
        <taxon>Acinetobacter</taxon>
    </lineage>
</organism>
<keyword evidence="6" id="KW-1185">Reference proteome</keyword>
<dbReference type="InterPro" id="IPR002123">
    <property type="entry name" value="Plipid/glycerol_acylTrfase"/>
</dbReference>
<accession>A0ABP2U4F4</accession>
<name>A0ABP2U4F4_9GAMM</name>
<evidence type="ECO:0000256" key="2">
    <source>
        <dbReference type="ARBA" id="ARBA00022679"/>
    </source>
</evidence>
<dbReference type="PANTHER" id="PTHR10434">
    <property type="entry name" value="1-ACYL-SN-GLYCEROL-3-PHOSPHATE ACYLTRANSFERASE"/>
    <property type="match status" value="1"/>
</dbReference>
<keyword evidence="2" id="KW-0808">Transferase</keyword>
<dbReference type="PANTHER" id="PTHR10434:SF9">
    <property type="entry name" value="PHOSPHOLIPID_GLYCEROL ACYLTRANSFERASE DOMAIN-CONTAINING PROTEIN"/>
    <property type="match status" value="1"/>
</dbReference>
<dbReference type="Pfam" id="PF01553">
    <property type="entry name" value="Acyltransferase"/>
    <property type="match status" value="1"/>
</dbReference>